<keyword evidence="7" id="KW-1185">Reference proteome</keyword>
<evidence type="ECO:0000256" key="4">
    <source>
        <dbReference type="ARBA" id="ARBA00022837"/>
    </source>
</evidence>
<evidence type="ECO:0000256" key="1">
    <source>
        <dbReference type="ARBA" id="ARBA00004613"/>
    </source>
</evidence>
<comment type="subcellular location">
    <subcellularLocation>
        <location evidence="1">Secreted</location>
    </subcellularLocation>
</comment>
<comment type="caution">
    <text evidence="6">The sequence shown here is derived from an EMBL/GenBank/DDBJ whole genome shotgun (WGS) entry which is preliminary data.</text>
</comment>
<dbReference type="InterPro" id="IPR059100">
    <property type="entry name" value="TSP3_bac"/>
</dbReference>
<organism evidence="6 7">
    <name type="scientific">Luteolibacter yonseiensis</name>
    <dbReference type="NCBI Taxonomy" id="1144680"/>
    <lineage>
        <taxon>Bacteria</taxon>
        <taxon>Pseudomonadati</taxon>
        <taxon>Verrucomicrobiota</taxon>
        <taxon>Verrucomicrobiia</taxon>
        <taxon>Verrucomicrobiales</taxon>
        <taxon>Verrucomicrobiaceae</taxon>
        <taxon>Luteolibacter</taxon>
    </lineage>
</organism>
<reference evidence="6" key="1">
    <citation type="submission" date="2021-01" db="EMBL/GenBank/DDBJ databases">
        <title>Modified the classification status of verrucomicrobia.</title>
        <authorList>
            <person name="Feng X."/>
        </authorList>
    </citation>
    <scope>NUCLEOTIDE SEQUENCE</scope>
    <source>
        <strain evidence="6">JCM 18052</strain>
    </source>
</reference>
<evidence type="ECO:0000313" key="6">
    <source>
        <dbReference type="EMBL" id="MBK1817080.1"/>
    </source>
</evidence>
<keyword evidence="4" id="KW-0106">Calcium</keyword>
<sequence length="350" mass="36348">MNLFVPSSRKLLSAVVGSLLSVQAAFAAIVPAPVSGDIFLAFRASGGTGGSQSYIVNLGTDANFRNATTSFTVTGLGNIGADLTEIYGPGWSSRGDLFWGIFAARVSTSSIIYGSRERNPVTSVSPAWSLIDTTSRNTTAGQISSVIDSIGGYRGREATANSPVAAVQPNTGEASSYNKQVASAGTKDFGSLSEWSSIEGDFGSGPAGTALDLYRIAGASGVTRVGHFTISAEGVVQFNIPTVTPPVDVDTDGDGFLDSQEALAGTNPNDASDFFRIQSLQRSAGGTGVAFKTIPGSSYQIYYSENLAAGSWVRIATVTGGASPTLHQYLDDNLDRRARAKGFYKVSVGN</sequence>
<dbReference type="Pfam" id="PF18884">
    <property type="entry name" value="TSP3_bac"/>
    <property type="match status" value="1"/>
</dbReference>
<dbReference type="EMBL" id="JAENIK010000011">
    <property type="protein sequence ID" value="MBK1817080.1"/>
    <property type="molecule type" value="Genomic_DNA"/>
</dbReference>
<evidence type="ECO:0000256" key="3">
    <source>
        <dbReference type="ARBA" id="ARBA00022729"/>
    </source>
</evidence>
<dbReference type="RefSeq" id="WP_200352000.1">
    <property type="nucleotide sequence ID" value="NZ_BAABHZ010000006.1"/>
</dbReference>
<feature type="signal peptide" evidence="5">
    <location>
        <begin position="1"/>
        <end position="27"/>
    </location>
</feature>
<evidence type="ECO:0000313" key="7">
    <source>
        <dbReference type="Proteomes" id="UP000600139"/>
    </source>
</evidence>
<proteinExistence type="predicted"/>
<dbReference type="Proteomes" id="UP000600139">
    <property type="component" value="Unassembled WGS sequence"/>
</dbReference>
<protein>
    <submittedName>
        <fullName evidence="6">Uncharacterized protein</fullName>
    </submittedName>
</protein>
<feature type="chain" id="PRO_5037666050" evidence="5">
    <location>
        <begin position="28"/>
        <end position="350"/>
    </location>
</feature>
<evidence type="ECO:0000256" key="5">
    <source>
        <dbReference type="SAM" id="SignalP"/>
    </source>
</evidence>
<name>A0A934R7W2_9BACT</name>
<dbReference type="AlphaFoldDB" id="A0A934R7W2"/>
<keyword evidence="3 5" id="KW-0732">Signal</keyword>
<keyword evidence="2" id="KW-0964">Secreted</keyword>
<evidence type="ECO:0000256" key="2">
    <source>
        <dbReference type="ARBA" id="ARBA00022525"/>
    </source>
</evidence>
<gene>
    <name evidence="6" type="ORF">JIN84_15760</name>
</gene>
<accession>A0A934R7W2</accession>